<dbReference type="OrthoDB" id="442921at2759"/>
<dbReference type="KEGG" id="tasa:A1Q1_02460"/>
<evidence type="ECO:0000313" key="3">
    <source>
        <dbReference type="Proteomes" id="UP000002748"/>
    </source>
</evidence>
<gene>
    <name evidence="2" type="ORF">A1Q1_02460</name>
</gene>
<evidence type="ECO:0008006" key="4">
    <source>
        <dbReference type="Google" id="ProtNLM"/>
    </source>
</evidence>
<organism evidence="2 3">
    <name type="scientific">Trichosporon asahii var. asahii (strain ATCC 90039 / CBS 2479 / JCM 2466 / KCTC 7840 / NBRC 103889/ NCYC 2677 / UAMH 7654)</name>
    <name type="common">Yeast</name>
    <dbReference type="NCBI Taxonomy" id="1186058"/>
    <lineage>
        <taxon>Eukaryota</taxon>
        <taxon>Fungi</taxon>
        <taxon>Dikarya</taxon>
        <taxon>Basidiomycota</taxon>
        <taxon>Agaricomycotina</taxon>
        <taxon>Tremellomycetes</taxon>
        <taxon>Trichosporonales</taxon>
        <taxon>Trichosporonaceae</taxon>
        <taxon>Trichosporon</taxon>
    </lineage>
</organism>
<reference evidence="2 3" key="1">
    <citation type="journal article" date="2012" name="Eukaryot. Cell">
        <title>Draft genome sequence of CBS 2479, the standard type strain of Trichosporon asahii.</title>
        <authorList>
            <person name="Yang R.Y."/>
            <person name="Li H.T."/>
            <person name="Zhu H."/>
            <person name="Zhou G.P."/>
            <person name="Wang M."/>
            <person name="Wang L."/>
        </authorList>
    </citation>
    <scope>NUCLEOTIDE SEQUENCE [LARGE SCALE GENOMIC DNA]</scope>
    <source>
        <strain evidence="3">ATCC 90039 / CBS 2479 / JCM 2466 / KCTC 7840 / NCYC 2677 / UAMH 7654</strain>
    </source>
</reference>
<dbReference type="RefSeq" id="XP_014179197.1">
    <property type="nucleotide sequence ID" value="XM_014323722.1"/>
</dbReference>
<feature type="region of interest" description="Disordered" evidence="1">
    <location>
        <begin position="1"/>
        <end position="29"/>
    </location>
</feature>
<protein>
    <recommendedName>
        <fullName evidence="4">Ubiquitin-like domain-containing protein</fullName>
    </recommendedName>
</protein>
<feature type="region of interest" description="Disordered" evidence="1">
    <location>
        <begin position="115"/>
        <end position="146"/>
    </location>
</feature>
<evidence type="ECO:0000313" key="2">
    <source>
        <dbReference type="EMBL" id="EJT48552.1"/>
    </source>
</evidence>
<comment type="caution">
    <text evidence="2">The sequence shown here is derived from an EMBL/GenBank/DDBJ whole genome shotgun (WGS) entry which is preliminary data.</text>
</comment>
<dbReference type="EMBL" id="ALBS01000202">
    <property type="protein sequence ID" value="EJT48552.1"/>
    <property type="molecule type" value="Genomic_DNA"/>
</dbReference>
<evidence type="ECO:0000256" key="1">
    <source>
        <dbReference type="SAM" id="MobiDB-lite"/>
    </source>
</evidence>
<dbReference type="GeneID" id="25985974"/>
<dbReference type="Proteomes" id="UP000002748">
    <property type="component" value="Unassembled WGS sequence"/>
</dbReference>
<dbReference type="VEuPathDB" id="FungiDB:A1Q1_02460"/>
<dbReference type="HOGENOM" id="CLU_1278433_0_0_1"/>
<accession>J6F0A4</accession>
<name>J6F0A4_TRIAS</name>
<sequence>MSAAGPPSKRVKREREDDTPATTIPGTPDMRIDFKDNNAAERVITITHSTPSNNDSFTFVSSTASGLTVKCGKLRIHIVNEEDEARPHAVNMHPLAPHVPASPARPLVPNLRPSLPTPTFSVSQPPADHNAPADRTTSGRKTVKRQAVTSILSTPSASRATAMQHVAVEVVVRDYQNSPTELKAERTTRIGELIQRYADKKGLNAETLRYNSRMWL</sequence>
<dbReference type="AlphaFoldDB" id="J6F0A4"/>
<proteinExistence type="predicted"/>